<evidence type="ECO:0000313" key="10">
    <source>
        <dbReference type="Proteomes" id="UP000243201"/>
    </source>
</evidence>
<dbReference type="Proteomes" id="UP000243201">
    <property type="component" value="Unassembled WGS sequence"/>
</dbReference>
<dbReference type="NCBIfam" id="TIGR03638">
    <property type="entry name" value="cas1_ECOLI"/>
    <property type="match status" value="1"/>
</dbReference>
<evidence type="ECO:0000256" key="7">
    <source>
        <dbReference type="ARBA" id="ARBA00023125"/>
    </source>
</evidence>
<feature type="binding site" evidence="8">
    <location>
        <position position="227"/>
    </location>
    <ligand>
        <name>Mn(2+)</name>
        <dbReference type="ChEBI" id="CHEBI:29035"/>
    </ligand>
</feature>
<evidence type="ECO:0000256" key="6">
    <source>
        <dbReference type="ARBA" id="ARBA00023118"/>
    </source>
</evidence>
<comment type="subunit">
    <text evidence="8">Homodimer, forms a heterotetramer with a Cas2 homodimer.</text>
</comment>
<gene>
    <name evidence="8" type="primary">cas1</name>
    <name evidence="9" type="ORF">CJ240_01665</name>
</gene>
<sequence length="318" mass="35358">MADGLANKPVPRQALPRVEDRWSFLYAERCIVHRAENALTLRDEQGTVHVPAATISSLLLGPGSTVSHQAMSLLGESGVSVVWVGENGVRFYASGRSLADSNALLQLQARCSSSQNERIKVARAMYQMRFGDEDVEGLSMRQLRGREGHRMKMLYRRCADEYQVSWSGRVFDSQDFQASDPVNQTLSAGNATLYGIAHAVICALGCSPGLGIVHTGHSRSFVFDIADLYKAEFVIPLAFQIVSEGEQDVATRMRIKLRDCIFRDRLLKRCAQDIIFLLTGERDASVDVKENRIRLWDYYQGNVEGGSNYAAEVGETPF</sequence>
<reference evidence="9 10" key="1">
    <citation type="submission" date="2017-09" db="EMBL/GenBank/DDBJ databases">
        <title>Bacterial strain isolated from the female urinary microbiota.</title>
        <authorList>
            <person name="Thomas-White K."/>
            <person name="Kumar N."/>
            <person name="Forster S."/>
            <person name="Putonti C."/>
            <person name="Lawley T."/>
            <person name="Wolfe A.J."/>
        </authorList>
    </citation>
    <scope>NUCLEOTIDE SEQUENCE [LARGE SCALE GENOMIC DNA]</scope>
    <source>
        <strain evidence="9 10">UMB0744</strain>
    </source>
</reference>
<comment type="function">
    <text evidence="8">CRISPR (clustered regularly interspaced short palindromic repeat), is an adaptive immune system that provides protection against mobile genetic elements (viruses, transposable elements and conjugative plasmids). CRISPR clusters contain spacers, sequences complementary to antecedent mobile elements, and target invading nucleic acids. CRISPR clusters are transcribed and processed into CRISPR RNA (crRNA). Acts as a dsDNA endonuclease. Involved in the integration of spacer DNA into the CRISPR cassette.</text>
</comment>
<keyword evidence="1 8" id="KW-0540">Nuclease</keyword>
<dbReference type="PANTHER" id="PTHR34353">
    <property type="entry name" value="CRISPR-ASSOCIATED ENDONUCLEASE CAS1 1"/>
    <property type="match status" value="1"/>
</dbReference>
<protein>
    <recommendedName>
        <fullName evidence="8">CRISPR-associated endonuclease Cas1</fullName>
        <ecNumber evidence="8">3.1.-.-</ecNumber>
    </recommendedName>
</protein>
<feature type="binding site" evidence="8">
    <location>
        <position position="214"/>
    </location>
    <ligand>
        <name>Mn(2+)</name>
        <dbReference type="ChEBI" id="CHEBI:29035"/>
    </ligand>
</feature>
<keyword evidence="7 8" id="KW-0238">DNA-binding</keyword>
<accession>A0ABX4US12</accession>
<comment type="cofactor">
    <cofactor evidence="8">
        <name>Mg(2+)</name>
        <dbReference type="ChEBI" id="CHEBI:18420"/>
    </cofactor>
    <cofactor evidence="8">
        <name>Mn(2+)</name>
        <dbReference type="ChEBI" id="CHEBI:29035"/>
    </cofactor>
</comment>
<dbReference type="Gene3D" id="1.20.120.920">
    <property type="entry name" value="CRISPR-associated endonuclease Cas1, C-terminal domain"/>
    <property type="match status" value="1"/>
</dbReference>
<evidence type="ECO:0000256" key="4">
    <source>
        <dbReference type="ARBA" id="ARBA00022801"/>
    </source>
</evidence>
<keyword evidence="6 8" id="KW-0051">Antiviral defense</keyword>
<comment type="caution">
    <text evidence="9">The sequence shown here is derived from an EMBL/GenBank/DDBJ whole genome shotgun (WGS) entry which is preliminary data.</text>
</comment>
<organism evidence="9 10">
    <name type="scientific">Varibaculum cambriense</name>
    <dbReference type="NCBI Taxonomy" id="184870"/>
    <lineage>
        <taxon>Bacteria</taxon>
        <taxon>Bacillati</taxon>
        <taxon>Actinomycetota</taxon>
        <taxon>Actinomycetes</taxon>
        <taxon>Actinomycetales</taxon>
        <taxon>Actinomycetaceae</taxon>
        <taxon>Varibaculum</taxon>
    </lineage>
</organism>
<dbReference type="InterPro" id="IPR050646">
    <property type="entry name" value="Cas1"/>
</dbReference>
<keyword evidence="8" id="KW-0464">Manganese</keyword>
<dbReference type="InterPro" id="IPR042206">
    <property type="entry name" value="CRISPR-assoc_Cas1_C"/>
</dbReference>
<evidence type="ECO:0000256" key="3">
    <source>
        <dbReference type="ARBA" id="ARBA00022759"/>
    </source>
</evidence>
<dbReference type="Gene3D" id="3.100.10.20">
    <property type="entry name" value="CRISPR-associated endonuclease Cas1, N-terminal domain"/>
    <property type="match status" value="1"/>
</dbReference>
<dbReference type="InterPro" id="IPR033641">
    <property type="entry name" value="Cas1_I-E"/>
</dbReference>
<evidence type="ECO:0000256" key="8">
    <source>
        <dbReference type="HAMAP-Rule" id="MF_01470"/>
    </source>
</evidence>
<proteinExistence type="inferred from homology"/>
<dbReference type="Pfam" id="PF01867">
    <property type="entry name" value="Cas_Cas1"/>
    <property type="match status" value="2"/>
</dbReference>
<dbReference type="NCBIfam" id="TIGR00287">
    <property type="entry name" value="cas1"/>
    <property type="match status" value="1"/>
</dbReference>
<dbReference type="EMBL" id="PNGC01000001">
    <property type="protein sequence ID" value="PMB90468.1"/>
    <property type="molecule type" value="Genomic_DNA"/>
</dbReference>
<evidence type="ECO:0000256" key="1">
    <source>
        <dbReference type="ARBA" id="ARBA00022722"/>
    </source>
</evidence>
<keyword evidence="10" id="KW-1185">Reference proteome</keyword>
<dbReference type="CDD" id="cd09719">
    <property type="entry name" value="Cas1_I-E"/>
    <property type="match status" value="1"/>
</dbReference>
<dbReference type="EC" id="3.1.-.-" evidence="8"/>
<keyword evidence="4 8" id="KW-0378">Hydrolase</keyword>
<feature type="binding site" evidence="8">
    <location>
        <position position="147"/>
    </location>
    <ligand>
        <name>Mn(2+)</name>
        <dbReference type="ChEBI" id="CHEBI:29035"/>
    </ligand>
</feature>
<name>A0ABX4US12_9ACTO</name>
<comment type="similarity">
    <text evidence="8">Belongs to the CRISPR-associated endonuclease Cas1 family.</text>
</comment>
<evidence type="ECO:0000256" key="5">
    <source>
        <dbReference type="ARBA" id="ARBA00022842"/>
    </source>
</evidence>
<dbReference type="InterPro" id="IPR042211">
    <property type="entry name" value="CRISPR-assoc_Cas1_N"/>
</dbReference>
<evidence type="ECO:0000256" key="2">
    <source>
        <dbReference type="ARBA" id="ARBA00022723"/>
    </source>
</evidence>
<dbReference type="RefSeq" id="WP_102183947.1">
    <property type="nucleotide sequence ID" value="NZ_PNGC01000001.1"/>
</dbReference>
<keyword evidence="2 8" id="KW-0479">Metal-binding</keyword>
<evidence type="ECO:0000313" key="9">
    <source>
        <dbReference type="EMBL" id="PMB90468.1"/>
    </source>
</evidence>
<dbReference type="PANTHER" id="PTHR34353:SF3">
    <property type="entry name" value="CRISPR-ASSOCIATED ENDONUCLEASE CAS1"/>
    <property type="match status" value="1"/>
</dbReference>
<dbReference type="HAMAP" id="MF_01470">
    <property type="entry name" value="Cas1"/>
    <property type="match status" value="1"/>
</dbReference>
<keyword evidence="3 8" id="KW-0255">Endonuclease</keyword>
<dbReference type="GO" id="GO:0004519">
    <property type="term" value="F:endonuclease activity"/>
    <property type="evidence" value="ECO:0007669"/>
    <property type="project" value="UniProtKB-KW"/>
</dbReference>
<keyword evidence="5 8" id="KW-0460">Magnesium</keyword>
<dbReference type="InterPro" id="IPR002729">
    <property type="entry name" value="CRISPR-assoc_Cas1"/>
</dbReference>
<dbReference type="InterPro" id="IPR019851">
    <property type="entry name" value="CRISPR-assoc_Cas1_ECOLI"/>
</dbReference>